<dbReference type="Gene3D" id="2.60.40.10">
    <property type="entry name" value="Immunoglobulins"/>
    <property type="match status" value="1"/>
</dbReference>
<proteinExistence type="predicted"/>
<gene>
    <name evidence="4" type="ORF">IEE83_11030</name>
</gene>
<feature type="region of interest" description="Disordered" evidence="1">
    <location>
        <begin position="154"/>
        <end position="173"/>
    </location>
</feature>
<protein>
    <submittedName>
        <fullName evidence="4">CotH kinase family protein</fullName>
    </submittedName>
</protein>
<dbReference type="InterPro" id="IPR013783">
    <property type="entry name" value="Ig-like_fold"/>
</dbReference>
<evidence type="ECO:0000313" key="5">
    <source>
        <dbReference type="Proteomes" id="UP000634134"/>
    </source>
</evidence>
<sequence>MTKNLAILLTCLLFSLLHKTAIAKEVLFVNEIVASNNTGITDATGAHEDWFEIYNPTDHVIDIAGYFLSDKPGTPNKYQMPTGSALTKIPSKGFIVIWASGVPSRGALHVSFSLSKDGEDVVISSPELELIDDVTFGAIGDDVSYGRSPDGATSLVNYSTPSPGKSNATGTTQLPTLAPPVFSASSGFKGSAFLLTITHPEPGVTIRYTLDGSDPQNNNNLNFWAYKNKYNENGTAAQEQQAQGLGQGLSTDGYSSTVYQNPISITDRSTAENKVSLKNTTFTVNPQVPSSKIYKGTVVRVKVFKSGFNPSETVTKTYFINNGGVSKYPVPVLSLATTETSLFEYNTGIYTPGITFDKFRAANPTTPAEVCTFANFSWAGDDWQRDGNIEYFDNNNPVLNQQIGFRLHGGCTRSLRQKTLRLYSDTEFNYSIFPENPTLYPKRILLRNSGNDTPLTMLRDSYFQNLVRHLPFDTQLSRPSILFINSEYWGIHNITERYDKFYLKKKYGVDEDEVDIISVEGSEVEEGDITKYNEFLNFVNNNSLADAANYNTLKTIIDLENYTDYQISEIYSANGDWPFKNMRLWRYKTAGSNPTASFYEDGRWRWMLYDTDLGLTNPGSNSLLGASNAPAAGPMAIVLKKLLQNPDYKIYFTNRLADLLNTTFLPSRASALLDQIKAQYTPLMPDHIARWGAPGDMNNWNQNVDVIKTFVSQRPPSFRDHVRTLYGAALANFNLTVDVSDAAQGYVKINTLDIVPETVGVPATPYPWTGIYFQTIPVKLTAVAKSGFHFVRWEDKNGVSTTDPVLTVTSATAALNYKAFFSAGPLPVVLKSFNAKKDQSQVKISWETTSETNNDYFEIERSADVKSWTSIGRIKGFSSSTARQAYKLTDEQPLPNISYYRLKQVDLDGTLTYSRAVSVDMGTLNLTNFWPNPVSETLNIALDQAIPWTKYAITDINGTIVKSEQKVMTTNAIQIPVSKLNRGMYIIQLTNDEGRTESVRFLKQ</sequence>
<feature type="domain" description="LTD" evidence="3">
    <location>
        <begin position="15"/>
        <end position="138"/>
    </location>
</feature>
<evidence type="ECO:0000256" key="1">
    <source>
        <dbReference type="SAM" id="MobiDB-lite"/>
    </source>
</evidence>
<dbReference type="Proteomes" id="UP000634134">
    <property type="component" value="Unassembled WGS sequence"/>
</dbReference>
<evidence type="ECO:0000256" key="2">
    <source>
        <dbReference type="SAM" id="SignalP"/>
    </source>
</evidence>
<organism evidence="4 5">
    <name type="scientific">Dyadobacter subterraneus</name>
    <dbReference type="NCBI Taxonomy" id="2773304"/>
    <lineage>
        <taxon>Bacteria</taxon>
        <taxon>Pseudomonadati</taxon>
        <taxon>Bacteroidota</taxon>
        <taxon>Cytophagia</taxon>
        <taxon>Cytophagales</taxon>
        <taxon>Spirosomataceae</taxon>
        <taxon>Dyadobacter</taxon>
    </lineage>
</organism>
<keyword evidence="4" id="KW-0808">Transferase</keyword>
<reference evidence="5" key="1">
    <citation type="submission" date="2023-07" db="EMBL/GenBank/DDBJ databases">
        <title>Dyadobacter sp. nov 'subterranea' isolated from contaminted grondwater.</title>
        <authorList>
            <person name="Szabo I."/>
            <person name="Al-Omari J."/>
            <person name="Szerdahelyi S.G."/>
            <person name="Rado J."/>
        </authorList>
    </citation>
    <scope>NUCLEOTIDE SEQUENCE [LARGE SCALE GENOMIC DNA]</scope>
    <source>
        <strain evidence="5">UP-52</strain>
    </source>
</reference>
<dbReference type="Pfam" id="PF00932">
    <property type="entry name" value="LTD"/>
    <property type="match status" value="1"/>
</dbReference>
<dbReference type="InterPro" id="IPR014867">
    <property type="entry name" value="Spore_coat_CotH_CotH2/3/7"/>
</dbReference>
<evidence type="ECO:0000259" key="3">
    <source>
        <dbReference type="PROSITE" id="PS51841"/>
    </source>
</evidence>
<dbReference type="GO" id="GO:0016301">
    <property type="term" value="F:kinase activity"/>
    <property type="evidence" value="ECO:0007669"/>
    <property type="project" value="UniProtKB-KW"/>
</dbReference>
<dbReference type="Pfam" id="PF18962">
    <property type="entry name" value="Por_Secre_tail"/>
    <property type="match status" value="1"/>
</dbReference>
<dbReference type="InterPro" id="IPR026876">
    <property type="entry name" value="Fn3_assoc_repeat"/>
</dbReference>
<dbReference type="PROSITE" id="PS51841">
    <property type="entry name" value="LTD"/>
    <property type="match status" value="1"/>
</dbReference>
<dbReference type="InterPro" id="IPR001322">
    <property type="entry name" value="Lamin_tail_dom"/>
</dbReference>
<keyword evidence="4" id="KW-0418">Kinase</keyword>
<accession>A0ABR9WB92</accession>
<dbReference type="InterPro" id="IPR026444">
    <property type="entry name" value="Secre_tail"/>
</dbReference>
<dbReference type="NCBIfam" id="TIGR04183">
    <property type="entry name" value="Por_Secre_tail"/>
    <property type="match status" value="1"/>
</dbReference>
<name>A0ABR9WB92_9BACT</name>
<dbReference type="Pfam" id="PF13287">
    <property type="entry name" value="Fn3_assoc"/>
    <property type="match status" value="1"/>
</dbReference>
<comment type="caution">
    <text evidence="4">The sequence shown here is derived from an EMBL/GenBank/DDBJ whole genome shotgun (WGS) entry which is preliminary data.</text>
</comment>
<evidence type="ECO:0000313" key="4">
    <source>
        <dbReference type="EMBL" id="MBE9462414.1"/>
    </source>
</evidence>
<keyword evidence="5" id="KW-1185">Reference proteome</keyword>
<feature type="signal peptide" evidence="2">
    <location>
        <begin position="1"/>
        <end position="23"/>
    </location>
</feature>
<dbReference type="RefSeq" id="WP_194120624.1">
    <property type="nucleotide sequence ID" value="NZ_JACYGY010000001.1"/>
</dbReference>
<keyword evidence="2" id="KW-0732">Signal</keyword>
<dbReference type="EMBL" id="JACYGY010000001">
    <property type="protein sequence ID" value="MBE9462414.1"/>
    <property type="molecule type" value="Genomic_DNA"/>
</dbReference>
<feature type="chain" id="PRO_5047131717" evidence="2">
    <location>
        <begin position="24"/>
        <end position="1004"/>
    </location>
</feature>
<dbReference type="Pfam" id="PF08757">
    <property type="entry name" value="CotH"/>
    <property type="match status" value="1"/>
</dbReference>